<dbReference type="InterPro" id="IPR049591">
    <property type="entry name" value="CE4_u4-like"/>
</dbReference>
<evidence type="ECO:0000313" key="2">
    <source>
        <dbReference type="Proteomes" id="UP000287447"/>
    </source>
</evidence>
<name>A0A3S2VMD1_9PROT</name>
<dbReference type="CDD" id="cd10928">
    <property type="entry name" value="CE4_u4"/>
    <property type="match status" value="1"/>
</dbReference>
<dbReference type="InterPro" id="IPR011330">
    <property type="entry name" value="Glyco_hydro/deAcase_b/a-brl"/>
</dbReference>
<proteinExistence type="predicted"/>
<protein>
    <recommendedName>
        <fullName evidence="3">Polysaccharide deacetylase</fullName>
    </recommendedName>
</protein>
<dbReference type="EMBL" id="SADE01000002">
    <property type="protein sequence ID" value="RVU36264.1"/>
    <property type="molecule type" value="Genomic_DNA"/>
</dbReference>
<organism evidence="1 2">
    <name type="scientific">Hwanghaeella grinnelliae</name>
    <dbReference type="NCBI Taxonomy" id="2500179"/>
    <lineage>
        <taxon>Bacteria</taxon>
        <taxon>Pseudomonadati</taxon>
        <taxon>Pseudomonadota</taxon>
        <taxon>Alphaproteobacteria</taxon>
        <taxon>Rhodospirillales</taxon>
        <taxon>Rhodospirillaceae</taxon>
        <taxon>Hwanghaeella</taxon>
    </lineage>
</organism>
<evidence type="ECO:0000313" key="1">
    <source>
        <dbReference type="EMBL" id="RVU36264.1"/>
    </source>
</evidence>
<dbReference type="RefSeq" id="WP_127765740.1">
    <property type="nucleotide sequence ID" value="NZ_SADE01000002.1"/>
</dbReference>
<evidence type="ECO:0008006" key="3">
    <source>
        <dbReference type="Google" id="ProtNLM"/>
    </source>
</evidence>
<dbReference type="AlphaFoldDB" id="A0A3S2VMD1"/>
<accession>A0A3S2VMD1</accession>
<dbReference type="SUPFAM" id="SSF88713">
    <property type="entry name" value="Glycoside hydrolase/deacetylase"/>
    <property type="match status" value="1"/>
</dbReference>
<gene>
    <name evidence="1" type="ORF">EOI86_13680</name>
</gene>
<reference evidence="2" key="1">
    <citation type="submission" date="2019-01" db="EMBL/GenBank/DDBJ databases">
        <title>Gri0909 isolated from a small marine red alga.</title>
        <authorList>
            <person name="Kim J."/>
            <person name="Jeong S.E."/>
            <person name="Jeon C.O."/>
        </authorList>
    </citation>
    <scope>NUCLEOTIDE SEQUENCE [LARGE SCALE GENOMIC DNA]</scope>
    <source>
        <strain evidence="2">Gri0909</strain>
    </source>
</reference>
<keyword evidence="2" id="KW-1185">Reference proteome</keyword>
<comment type="caution">
    <text evidence="1">The sequence shown here is derived from an EMBL/GenBank/DDBJ whole genome shotgun (WGS) entry which is preliminary data.</text>
</comment>
<dbReference type="OrthoDB" id="6086702at2"/>
<sequence length="251" mass="27592">MNTQPWQDLRDELDLWAEAGRTATLWWRDDDTVKPGPLLERLAQTASGAPVSLAVIAALADPSLTAFLDKHPGFSVIQHGYAHRSHAGPGEKKSEFPESRDAKEMLADLTTGRERLTAIFGTRFRPALAPPWNRIADSLPAQLEDIGLSGLSTYRRSDRPAGPRCWIDTHCDIIAWRGSRGFVGDGEALALITDHLHARRIGAALEEPTGIMTHHIVHDDACWTFLHALAALVAAHPAVRWVDPFSDLAPK</sequence>
<dbReference type="GO" id="GO:0005975">
    <property type="term" value="P:carbohydrate metabolic process"/>
    <property type="evidence" value="ECO:0007669"/>
    <property type="project" value="InterPro"/>
</dbReference>
<dbReference type="Proteomes" id="UP000287447">
    <property type="component" value="Unassembled WGS sequence"/>
</dbReference>
<dbReference type="Gene3D" id="3.20.20.370">
    <property type="entry name" value="Glycoside hydrolase/deacetylase"/>
    <property type="match status" value="1"/>
</dbReference>